<keyword evidence="2 4" id="KW-0238">DNA-binding</keyword>
<evidence type="ECO:0000259" key="5">
    <source>
        <dbReference type="PROSITE" id="PS50977"/>
    </source>
</evidence>
<evidence type="ECO:0000256" key="4">
    <source>
        <dbReference type="PROSITE-ProRule" id="PRU00335"/>
    </source>
</evidence>
<dbReference type="Gene3D" id="1.10.357.10">
    <property type="entry name" value="Tetracycline Repressor, domain 2"/>
    <property type="match status" value="1"/>
</dbReference>
<dbReference type="PRINTS" id="PR00455">
    <property type="entry name" value="HTHTETR"/>
</dbReference>
<feature type="domain" description="HTH tetR-type" evidence="5">
    <location>
        <begin position="1"/>
        <end position="60"/>
    </location>
</feature>
<dbReference type="AlphaFoldDB" id="A0A972JZR7"/>
<reference evidence="6" key="1">
    <citation type="submission" date="2019-10" db="EMBL/GenBank/DDBJ databases">
        <title>Description of Paenibacillus glebae sp. nov.</title>
        <authorList>
            <person name="Carlier A."/>
            <person name="Qi S."/>
        </authorList>
    </citation>
    <scope>NUCLEOTIDE SEQUENCE</scope>
    <source>
        <strain evidence="6">LMG 31456</strain>
    </source>
</reference>
<dbReference type="InterPro" id="IPR001647">
    <property type="entry name" value="HTH_TetR"/>
</dbReference>
<dbReference type="EMBL" id="WHOD01000051">
    <property type="protein sequence ID" value="NOU93876.1"/>
    <property type="molecule type" value="Genomic_DNA"/>
</dbReference>
<evidence type="ECO:0000256" key="1">
    <source>
        <dbReference type="ARBA" id="ARBA00023015"/>
    </source>
</evidence>
<dbReference type="PROSITE" id="PS50977">
    <property type="entry name" value="HTH_TETR_2"/>
    <property type="match status" value="1"/>
</dbReference>
<keyword evidence="1" id="KW-0805">Transcription regulation</keyword>
<proteinExistence type="predicted"/>
<dbReference type="PANTHER" id="PTHR47506:SF1">
    <property type="entry name" value="HTH-TYPE TRANSCRIPTIONAL REGULATOR YJDC"/>
    <property type="match status" value="1"/>
</dbReference>
<evidence type="ECO:0000256" key="3">
    <source>
        <dbReference type="ARBA" id="ARBA00023163"/>
    </source>
</evidence>
<dbReference type="RefSeq" id="WP_171652083.1">
    <property type="nucleotide sequence ID" value="NZ_WHOD01000051.1"/>
</dbReference>
<comment type="caution">
    <text evidence="6">The sequence shown here is derived from an EMBL/GenBank/DDBJ whole genome shotgun (WGS) entry which is preliminary data.</text>
</comment>
<gene>
    <name evidence="6" type="ORF">GC093_11655</name>
</gene>
<dbReference type="InterPro" id="IPR009057">
    <property type="entry name" value="Homeodomain-like_sf"/>
</dbReference>
<name>A0A972JZR7_9BACL</name>
<keyword evidence="7" id="KW-1185">Reference proteome</keyword>
<dbReference type="PANTHER" id="PTHR47506">
    <property type="entry name" value="TRANSCRIPTIONAL REGULATORY PROTEIN"/>
    <property type="match status" value="1"/>
</dbReference>
<sequence length="204" mass="23504">MTAAAIKAAALNHFARNGYEGTPLSDIAKEVGIKTPSLYAHFRSKEELFMKLFEDVLLEQSCRTQQLIDSLNNYSVEQTLFRILQDSCDNYLLSEEKITFIKRVMLFPPAFLQEQIHRKFLETESTLTDSLQKIFTEGIRKGTIKEEPIEDLVASYLCLMDGSFLQLFYYGKEYFESRLQSIWRIYWDGITAVATASVTRPSHS</sequence>
<dbReference type="Gene3D" id="1.10.10.60">
    <property type="entry name" value="Homeodomain-like"/>
    <property type="match status" value="1"/>
</dbReference>
<dbReference type="InterPro" id="IPR036271">
    <property type="entry name" value="Tet_transcr_reg_TetR-rel_C_sf"/>
</dbReference>
<dbReference type="SUPFAM" id="SSF46689">
    <property type="entry name" value="Homeodomain-like"/>
    <property type="match status" value="1"/>
</dbReference>
<organism evidence="6 7">
    <name type="scientific">Paenibacillus foliorum</name>
    <dbReference type="NCBI Taxonomy" id="2654974"/>
    <lineage>
        <taxon>Bacteria</taxon>
        <taxon>Bacillati</taxon>
        <taxon>Bacillota</taxon>
        <taxon>Bacilli</taxon>
        <taxon>Bacillales</taxon>
        <taxon>Paenibacillaceae</taxon>
        <taxon>Paenibacillus</taxon>
    </lineage>
</organism>
<dbReference type="Proteomes" id="UP000641588">
    <property type="component" value="Unassembled WGS sequence"/>
</dbReference>
<dbReference type="Pfam" id="PF00440">
    <property type="entry name" value="TetR_N"/>
    <property type="match status" value="1"/>
</dbReference>
<evidence type="ECO:0000313" key="6">
    <source>
        <dbReference type="EMBL" id="NOU93876.1"/>
    </source>
</evidence>
<keyword evidence="3" id="KW-0804">Transcription</keyword>
<evidence type="ECO:0000256" key="2">
    <source>
        <dbReference type="ARBA" id="ARBA00023125"/>
    </source>
</evidence>
<feature type="DNA-binding region" description="H-T-H motif" evidence="4">
    <location>
        <begin position="23"/>
        <end position="42"/>
    </location>
</feature>
<dbReference type="GO" id="GO:0003677">
    <property type="term" value="F:DNA binding"/>
    <property type="evidence" value="ECO:0007669"/>
    <property type="project" value="UniProtKB-UniRule"/>
</dbReference>
<accession>A0A972JZR7</accession>
<protein>
    <submittedName>
        <fullName evidence="6">TetR family transcriptional regulator</fullName>
    </submittedName>
</protein>
<evidence type="ECO:0000313" key="7">
    <source>
        <dbReference type="Proteomes" id="UP000641588"/>
    </source>
</evidence>
<dbReference type="SUPFAM" id="SSF48498">
    <property type="entry name" value="Tetracyclin repressor-like, C-terminal domain"/>
    <property type="match status" value="1"/>
</dbReference>